<proteinExistence type="predicted"/>
<dbReference type="AlphaFoldDB" id="A0A4Q1K501"/>
<protein>
    <submittedName>
        <fullName evidence="2">DUF2807 domain-containing protein</fullName>
    </submittedName>
</protein>
<dbReference type="Pfam" id="PF10988">
    <property type="entry name" value="DUF2807"/>
    <property type="match status" value="1"/>
</dbReference>
<dbReference type="Gene3D" id="2.160.20.120">
    <property type="match status" value="1"/>
</dbReference>
<accession>A0A4Q1K501</accession>
<evidence type="ECO:0000313" key="3">
    <source>
        <dbReference type="Proteomes" id="UP000290283"/>
    </source>
</evidence>
<dbReference type="EMBL" id="SBKO01000001">
    <property type="protein sequence ID" value="RXR20963.1"/>
    <property type="molecule type" value="Genomic_DNA"/>
</dbReference>
<keyword evidence="3" id="KW-1185">Reference proteome</keyword>
<organism evidence="2 3">
    <name type="scientific">Flavobacterium amnicola</name>
    <dbReference type="NCBI Taxonomy" id="2506422"/>
    <lineage>
        <taxon>Bacteria</taxon>
        <taxon>Pseudomonadati</taxon>
        <taxon>Bacteroidota</taxon>
        <taxon>Flavobacteriia</taxon>
        <taxon>Flavobacteriales</taxon>
        <taxon>Flavobacteriaceae</taxon>
        <taxon>Flavobacterium</taxon>
    </lineage>
</organism>
<reference evidence="3" key="1">
    <citation type="submission" date="2019-01" db="EMBL/GenBank/DDBJ databases">
        <title>Cytophagaceae bacterium strain CAR-16.</title>
        <authorList>
            <person name="Chen W.-M."/>
        </authorList>
    </citation>
    <scope>NUCLEOTIDE SEQUENCE [LARGE SCALE GENOMIC DNA]</scope>
    <source>
        <strain evidence="3">LLJ-11</strain>
    </source>
</reference>
<evidence type="ECO:0000313" key="2">
    <source>
        <dbReference type="EMBL" id="RXR20963.1"/>
    </source>
</evidence>
<sequence>MKKLIFLFFIFNQMVNAQINKALGDFTKVTSFDQISVFLIASNENKIEISGFNANKVELVYENNELKIRMPLDKLLQGNDILAKVYYTKLEAVEANEGSNIGASTPIVASNFDIIVKEASSIKLNVETKKITARVTQGGRLEVIGKTNNLDVVVNAAAVFNSQNCETSVANVSVNTGGQATVKASELVDAQVRAGGTINIYGKPKQVNQKTILGGEIVLRN</sequence>
<gene>
    <name evidence="2" type="ORF">EQG63_03220</name>
</gene>
<name>A0A4Q1K501_9FLAO</name>
<dbReference type="InterPro" id="IPR021255">
    <property type="entry name" value="DUF2807"/>
</dbReference>
<comment type="caution">
    <text evidence="2">The sequence shown here is derived from an EMBL/GenBank/DDBJ whole genome shotgun (WGS) entry which is preliminary data.</text>
</comment>
<dbReference type="RefSeq" id="WP_129434343.1">
    <property type="nucleotide sequence ID" value="NZ_SBKO01000001.1"/>
</dbReference>
<dbReference type="Proteomes" id="UP000290283">
    <property type="component" value="Unassembled WGS sequence"/>
</dbReference>
<feature type="domain" description="Putative auto-transporter adhesin head GIN" evidence="1">
    <location>
        <begin position="25"/>
        <end position="204"/>
    </location>
</feature>
<dbReference type="OrthoDB" id="704821at2"/>
<evidence type="ECO:0000259" key="1">
    <source>
        <dbReference type="Pfam" id="PF10988"/>
    </source>
</evidence>